<name>A0A3B1ASQ3_9ZZZZ</name>
<accession>A0A3B1ASQ3</accession>
<dbReference type="AlphaFoldDB" id="A0A3B1ASQ3"/>
<proteinExistence type="predicted"/>
<evidence type="ECO:0000313" key="2">
    <source>
        <dbReference type="EMBL" id="VAW95736.1"/>
    </source>
</evidence>
<dbReference type="InterPro" id="IPR057691">
    <property type="entry name" value="DUF7931"/>
</dbReference>
<feature type="domain" description="DUF7931" evidence="1">
    <location>
        <begin position="21"/>
        <end position="166"/>
    </location>
</feature>
<organism evidence="2">
    <name type="scientific">hydrothermal vent metagenome</name>
    <dbReference type="NCBI Taxonomy" id="652676"/>
    <lineage>
        <taxon>unclassified sequences</taxon>
        <taxon>metagenomes</taxon>
        <taxon>ecological metagenomes</taxon>
    </lineage>
</organism>
<gene>
    <name evidence="2" type="ORF">MNBD_GAMMA22-1851</name>
</gene>
<protein>
    <recommendedName>
        <fullName evidence="1">DUF7931 domain-containing protein</fullName>
    </recommendedName>
</protein>
<evidence type="ECO:0000259" key="1">
    <source>
        <dbReference type="Pfam" id="PF25559"/>
    </source>
</evidence>
<sequence>MIKNKPKLGEKHDVISVSTSADLQTHIVNMVSQATNNIKMLSRKMDARLTNNSDFIEVLRSCIVYNPNFNLKILIYNLEEFLSQHHQILDLSQRLSSNITIRVLNKEQQHHNNDIILVDNAGVIFREHSDRYESTIEYHNKSKNLNFTRQFNEFWEHGVRDNNLYRLGI</sequence>
<reference evidence="2" key="1">
    <citation type="submission" date="2018-06" db="EMBL/GenBank/DDBJ databases">
        <authorList>
            <person name="Zhirakovskaya E."/>
        </authorList>
    </citation>
    <scope>NUCLEOTIDE SEQUENCE</scope>
</reference>
<dbReference type="Pfam" id="PF25559">
    <property type="entry name" value="DUF7931"/>
    <property type="match status" value="1"/>
</dbReference>
<dbReference type="EMBL" id="UOFS01000024">
    <property type="protein sequence ID" value="VAW95736.1"/>
    <property type="molecule type" value="Genomic_DNA"/>
</dbReference>